<dbReference type="Proteomes" id="UP000094020">
    <property type="component" value="Chromosome 3"/>
</dbReference>
<feature type="compositionally biased region" description="Low complexity" evidence="1">
    <location>
        <begin position="89"/>
        <end position="101"/>
    </location>
</feature>
<sequence length="220" mass="22385">MHISASTLISTLLLAGNGALAQLLTTTYTWAQGDTVVISTGTNALGAATTRVVQTITSGVAATTINTRLATATTATTAVNDDGDDEPTTTRTTTTGRTTTTDNQRVVGNTPTTTGAPMHTTTYWLDPGDGVWTVFTWTAPTTALPTVATANVPAGTIQDYQAYQSAINSVVLESAQAAVANASKSGSLARRSVVSTDAILGGWTAMVLGVVGAGVGVFML</sequence>
<dbReference type="EMBL" id="CP144521">
    <property type="protein sequence ID" value="WWC68432.1"/>
    <property type="molecule type" value="Genomic_DNA"/>
</dbReference>
<keyword evidence="2" id="KW-0812">Transmembrane</keyword>
<dbReference type="KEGG" id="kpin:30171075"/>
<evidence type="ECO:0000256" key="3">
    <source>
        <dbReference type="SAM" id="SignalP"/>
    </source>
</evidence>
<gene>
    <name evidence="4" type="ORF">I206_02706</name>
    <name evidence="5" type="ORF">I206_102359</name>
</gene>
<evidence type="ECO:0000256" key="2">
    <source>
        <dbReference type="SAM" id="Phobius"/>
    </source>
</evidence>
<name>A0A1B9I547_9TREE</name>
<reference evidence="5" key="4">
    <citation type="submission" date="2024-02" db="EMBL/GenBank/DDBJ databases">
        <title>Comparative genomics of Cryptococcus and Kwoniella reveals pathogenesis evolution and contrasting modes of karyotype evolution via chromosome fusion or intercentromeric recombination.</title>
        <authorList>
            <person name="Coelho M.A."/>
            <person name="David-Palma M."/>
            <person name="Shea T."/>
            <person name="Bowers K."/>
            <person name="McGinley-Smith S."/>
            <person name="Mohammad A.W."/>
            <person name="Gnirke A."/>
            <person name="Yurkov A.M."/>
            <person name="Nowrousian M."/>
            <person name="Sun S."/>
            <person name="Cuomo C.A."/>
            <person name="Heitman J."/>
        </authorList>
    </citation>
    <scope>NUCLEOTIDE SEQUENCE</scope>
    <source>
        <strain evidence="5">CBS 10737</strain>
    </source>
</reference>
<feature type="compositionally biased region" description="Low complexity" evidence="1">
    <location>
        <begin position="110"/>
        <end position="121"/>
    </location>
</feature>
<proteinExistence type="predicted"/>
<evidence type="ECO:0000313" key="5">
    <source>
        <dbReference type="EMBL" id="WWC68432.1"/>
    </source>
</evidence>
<dbReference type="GeneID" id="30171075"/>
<reference evidence="4" key="1">
    <citation type="submission" date="2013-07" db="EMBL/GenBank/DDBJ databases">
        <title>The Genome Sequence of Cryptococcus pinus CBS10737.</title>
        <authorList>
            <consortium name="The Broad Institute Genome Sequencing Platform"/>
            <person name="Cuomo C."/>
            <person name="Litvintseva A."/>
            <person name="Chen Y."/>
            <person name="Heitman J."/>
            <person name="Sun S."/>
            <person name="Springer D."/>
            <person name="Dromer F."/>
            <person name="Young S.K."/>
            <person name="Zeng Q."/>
            <person name="Gargeya S."/>
            <person name="Fitzgerald M."/>
            <person name="Abouelleil A."/>
            <person name="Alvarado L."/>
            <person name="Berlin A.M."/>
            <person name="Chapman S.B."/>
            <person name="Dewar J."/>
            <person name="Goldberg J."/>
            <person name="Griggs A."/>
            <person name="Gujja S."/>
            <person name="Hansen M."/>
            <person name="Howarth C."/>
            <person name="Imamovic A."/>
            <person name="Larimer J."/>
            <person name="McCowan C."/>
            <person name="Murphy C."/>
            <person name="Pearson M."/>
            <person name="Priest M."/>
            <person name="Roberts A."/>
            <person name="Saif S."/>
            <person name="Shea T."/>
            <person name="Sykes S."/>
            <person name="Wortman J."/>
            <person name="Nusbaum C."/>
            <person name="Birren B."/>
        </authorList>
    </citation>
    <scope>NUCLEOTIDE SEQUENCE [LARGE SCALE GENOMIC DNA]</scope>
    <source>
        <strain evidence="4">CBS 10737</strain>
    </source>
</reference>
<dbReference type="OrthoDB" id="2576310at2759"/>
<organism evidence="4">
    <name type="scientific">Kwoniella pini CBS 10737</name>
    <dbReference type="NCBI Taxonomy" id="1296096"/>
    <lineage>
        <taxon>Eukaryota</taxon>
        <taxon>Fungi</taxon>
        <taxon>Dikarya</taxon>
        <taxon>Basidiomycota</taxon>
        <taxon>Agaricomycotina</taxon>
        <taxon>Tremellomycetes</taxon>
        <taxon>Tremellales</taxon>
        <taxon>Cryptococcaceae</taxon>
        <taxon>Kwoniella</taxon>
    </lineage>
</organism>
<feature type="region of interest" description="Disordered" evidence="1">
    <location>
        <begin position="77"/>
        <end position="121"/>
    </location>
</feature>
<dbReference type="RefSeq" id="XP_019011871.1">
    <property type="nucleotide sequence ID" value="XM_019154468.1"/>
</dbReference>
<feature type="chain" id="PRO_5008628423" description="Protein rot1" evidence="3">
    <location>
        <begin position="22"/>
        <end position="220"/>
    </location>
</feature>
<reference evidence="4" key="3">
    <citation type="submission" date="2016-07" db="EMBL/GenBank/DDBJ databases">
        <title>Evolution of pathogenesis and genome organization in the Tremellales.</title>
        <authorList>
            <person name="Cuomo C."/>
            <person name="Litvintseva A."/>
            <person name="Heitman J."/>
            <person name="Chen Y."/>
            <person name="Sun S."/>
            <person name="Springer D."/>
            <person name="Dromer F."/>
            <person name="Young S."/>
            <person name="Zeng Q."/>
            <person name="Chapman S."/>
            <person name="Gujja S."/>
            <person name="Saif S."/>
            <person name="Birren B."/>
        </authorList>
    </citation>
    <scope>NUCLEOTIDE SEQUENCE</scope>
    <source>
        <strain evidence="4">CBS 10737</strain>
    </source>
</reference>
<keyword evidence="2" id="KW-1133">Transmembrane helix</keyword>
<keyword evidence="2" id="KW-0472">Membrane</keyword>
<feature type="signal peptide" evidence="3">
    <location>
        <begin position="1"/>
        <end position="21"/>
    </location>
</feature>
<evidence type="ECO:0000313" key="6">
    <source>
        <dbReference type="Proteomes" id="UP000094020"/>
    </source>
</evidence>
<accession>A0A1B9I547</accession>
<keyword evidence="3" id="KW-0732">Signal</keyword>
<protein>
    <recommendedName>
        <fullName evidence="7">Protein rot1</fullName>
    </recommendedName>
</protein>
<dbReference type="AlphaFoldDB" id="A0A1B9I547"/>
<evidence type="ECO:0000256" key="1">
    <source>
        <dbReference type="SAM" id="MobiDB-lite"/>
    </source>
</evidence>
<evidence type="ECO:0008006" key="7">
    <source>
        <dbReference type="Google" id="ProtNLM"/>
    </source>
</evidence>
<keyword evidence="6" id="KW-1185">Reference proteome</keyword>
<reference evidence="5" key="2">
    <citation type="submission" date="2013-07" db="EMBL/GenBank/DDBJ databases">
        <authorList>
            <consortium name="The Broad Institute Genome Sequencing Platform"/>
            <person name="Cuomo C."/>
            <person name="Litvintseva A."/>
            <person name="Chen Y."/>
            <person name="Heitman J."/>
            <person name="Sun S."/>
            <person name="Springer D."/>
            <person name="Dromer F."/>
            <person name="Young S.K."/>
            <person name="Zeng Q."/>
            <person name="Gargeya S."/>
            <person name="Fitzgerald M."/>
            <person name="Abouelleil A."/>
            <person name="Alvarado L."/>
            <person name="Berlin A.M."/>
            <person name="Chapman S.B."/>
            <person name="Dewar J."/>
            <person name="Goldberg J."/>
            <person name="Griggs A."/>
            <person name="Gujja S."/>
            <person name="Hansen M."/>
            <person name="Howarth C."/>
            <person name="Imamovic A."/>
            <person name="Larimer J."/>
            <person name="McCowan C."/>
            <person name="Murphy C."/>
            <person name="Pearson M."/>
            <person name="Priest M."/>
            <person name="Roberts A."/>
            <person name="Saif S."/>
            <person name="Shea T."/>
            <person name="Sykes S."/>
            <person name="Wortman J."/>
            <person name="Nusbaum C."/>
            <person name="Birren B."/>
        </authorList>
    </citation>
    <scope>NUCLEOTIDE SEQUENCE</scope>
    <source>
        <strain evidence="5">CBS 10737</strain>
    </source>
</reference>
<dbReference type="EMBL" id="KI894009">
    <property type="protein sequence ID" value="OCF50652.1"/>
    <property type="molecule type" value="Genomic_DNA"/>
</dbReference>
<feature type="transmembrane region" description="Helical" evidence="2">
    <location>
        <begin position="200"/>
        <end position="219"/>
    </location>
</feature>
<evidence type="ECO:0000313" key="4">
    <source>
        <dbReference type="EMBL" id="OCF50652.1"/>
    </source>
</evidence>